<gene>
    <name evidence="2" type="ORF">GCM10020221_09240</name>
</gene>
<dbReference type="EMBL" id="BAAAXZ010000034">
    <property type="protein sequence ID" value="GAA2915636.1"/>
    <property type="molecule type" value="Genomic_DNA"/>
</dbReference>
<dbReference type="InterPro" id="IPR003697">
    <property type="entry name" value="Maf-like"/>
</dbReference>
<dbReference type="InterPro" id="IPR029001">
    <property type="entry name" value="ITPase-like_fam"/>
</dbReference>
<proteinExistence type="predicted"/>
<evidence type="ECO:0000313" key="3">
    <source>
        <dbReference type="Proteomes" id="UP001501102"/>
    </source>
</evidence>
<sequence>MASGEPLYVAGAFTLDGRSAPFVEGIDGDPGNVIGLSLPLLRRLLAEQGIAITDLWA</sequence>
<name>A0ABN3WHK7_STRTU</name>
<dbReference type="Proteomes" id="UP001501102">
    <property type="component" value="Unassembled WGS sequence"/>
</dbReference>
<comment type="caution">
    <text evidence="2">The sequence shown here is derived from an EMBL/GenBank/DDBJ whole genome shotgun (WGS) entry which is preliminary data.</text>
</comment>
<organism evidence="2 3">
    <name type="scientific">Streptomyces thioluteus</name>
    <dbReference type="NCBI Taxonomy" id="66431"/>
    <lineage>
        <taxon>Bacteria</taxon>
        <taxon>Bacillati</taxon>
        <taxon>Actinomycetota</taxon>
        <taxon>Actinomycetes</taxon>
        <taxon>Kitasatosporales</taxon>
        <taxon>Streptomycetaceae</taxon>
        <taxon>Streptomyces</taxon>
    </lineage>
</organism>
<accession>A0ABN3WHK7</accession>
<reference evidence="2 3" key="1">
    <citation type="journal article" date="2019" name="Int. J. Syst. Evol. Microbiol.">
        <title>The Global Catalogue of Microorganisms (GCM) 10K type strain sequencing project: providing services to taxonomists for standard genome sequencing and annotation.</title>
        <authorList>
            <consortium name="The Broad Institute Genomics Platform"/>
            <consortium name="The Broad Institute Genome Sequencing Center for Infectious Disease"/>
            <person name="Wu L."/>
            <person name="Ma J."/>
        </authorList>
    </citation>
    <scope>NUCLEOTIDE SEQUENCE [LARGE SCALE GENOMIC DNA]</scope>
    <source>
        <strain evidence="2 3">JCM 4087</strain>
    </source>
</reference>
<evidence type="ECO:0000256" key="1">
    <source>
        <dbReference type="ARBA" id="ARBA00022801"/>
    </source>
</evidence>
<keyword evidence="1" id="KW-0378">Hydrolase</keyword>
<evidence type="ECO:0008006" key="4">
    <source>
        <dbReference type="Google" id="ProtNLM"/>
    </source>
</evidence>
<dbReference type="SUPFAM" id="SSF52972">
    <property type="entry name" value="ITPase-like"/>
    <property type="match status" value="1"/>
</dbReference>
<dbReference type="Gene3D" id="3.90.950.10">
    <property type="match status" value="1"/>
</dbReference>
<evidence type="ECO:0000313" key="2">
    <source>
        <dbReference type="EMBL" id="GAA2915636.1"/>
    </source>
</evidence>
<protein>
    <recommendedName>
        <fullName evidence="4">Maf-like protein</fullName>
    </recommendedName>
</protein>
<keyword evidence="3" id="KW-1185">Reference proteome</keyword>
<dbReference type="Pfam" id="PF02545">
    <property type="entry name" value="Maf"/>
    <property type="match status" value="1"/>
</dbReference>